<proteinExistence type="predicted"/>
<accession>A0A645J4H6</accession>
<evidence type="ECO:0000313" key="1">
    <source>
        <dbReference type="EMBL" id="MPN58541.1"/>
    </source>
</evidence>
<protein>
    <submittedName>
        <fullName evidence="1">Uncharacterized protein</fullName>
    </submittedName>
</protein>
<organism evidence="1">
    <name type="scientific">bioreactor metagenome</name>
    <dbReference type="NCBI Taxonomy" id="1076179"/>
    <lineage>
        <taxon>unclassified sequences</taxon>
        <taxon>metagenomes</taxon>
        <taxon>ecological metagenomes</taxon>
    </lineage>
</organism>
<dbReference type="AlphaFoldDB" id="A0A645J4H6"/>
<comment type="caution">
    <text evidence="1">The sequence shown here is derived from an EMBL/GenBank/DDBJ whole genome shotgun (WGS) entry which is preliminary data.</text>
</comment>
<dbReference type="EMBL" id="VSSQ01131346">
    <property type="protein sequence ID" value="MPN58541.1"/>
    <property type="molecule type" value="Genomic_DNA"/>
</dbReference>
<name>A0A645J4H6_9ZZZZ</name>
<gene>
    <name evidence="1" type="ORF">SDC9_206247</name>
</gene>
<sequence>MQLALQQVRISIEIAGHDDQQKVLGTRDAVEHHHLGNSAHSLLEVQRRLFVLVIDRHHHKGQHAKAHGPPVQRSVIAGDHALVLEMLDAPP</sequence>
<reference evidence="1" key="1">
    <citation type="submission" date="2019-08" db="EMBL/GenBank/DDBJ databases">
        <authorList>
            <person name="Kucharzyk K."/>
            <person name="Murdoch R.W."/>
            <person name="Higgins S."/>
            <person name="Loffler F."/>
        </authorList>
    </citation>
    <scope>NUCLEOTIDE SEQUENCE</scope>
</reference>